<organism evidence="5 6">
    <name type="scientific">Halopolyspora algeriensis</name>
    <dbReference type="NCBI Taxonomy" id="1500506"/>
    <lineage>
        <taxon>Bacteria</taxon>
        <taxon>Bacillati</taxon>
        <taxon>Actinomycetota</taxon>
        <taxon>Actinomycetes</taxon>
        <taxon>Actinomycetes incertae sedis</taxon>
        <taxon>Halopolyspora</taxon>
    </lineage>
</organism>
<dbReference type="OrthoDB" id="2060755at2"/>
<dbReference type="Proteomes" id="UP000253495">
    <property type="component" value="Unassembled WGS sequence"/>
</dbReference>
<keyword evidence="6" id="KW-1185">Reference proteome</keyword>
<dbReference type="PROSITE" id="PS01124">
    <property type="entry name" value="HTH_ARAC_FAMILY_2"/>
    <property type="match status" value="1"/>
</dbReference>
<dbReference type="PANTHER" id="PTHR46796">
    <property type="entry name" value="HTH-TYPE TRANSCRIPTIONAL ACTIVATOR RHAS-RELATED"/>
    <property type="match status" value="1"/>
</dbReference>
<accession>A0A368VZF2</accession>
<sequence length="290" mass="32372">MAELGLRDTNGILCLPWIRPERTSAGLGWDGLYVSTQREQPYRADFDAAGCHQLILHRSGPVTVRRGRNRLTSSRRIPTGGYFLHPAGKDLTVELGGELDTVHVYLDQAAIRQACGHAVELDEVLGSHDPLLEQLVLSLDEVLRERDTSARTYVDHIGNLLAARLARNHSRGRLVEPAKAERTALTDRQFDTVREWMCDRLDEPIPLASMAGLVGLSVSQFSRKFKARTGSPPHRFLLRLRLEQASRLLRTGTLSIAEIAVRCGFSHQEHLTRTMREHLGVTPAALRRAG</sequence>
<keyword evidence="2" id="KW-0238">DNA-binding</keyword>
<evidence type="ECO:0000259" key="4">
    <source>
        <dbReference type="PROSITE" id="PS01124"/>
    </source>
</evidence>
<dbReference type="PANTHER" id="PTHR46796:SF6">
    <property type="entry name" value="ARAC SUBFAMILY"/>
    <property type="match status" value="1"/>
</dbReference>
<dbReference type="SMART" id="SM00342">
    <property type="entry name" value="HTH_ARAC"/>
    <property type="match status" value="1"/>
</dbReference>
<gene>
    <name evidence="5" type="ORF">DFQ14_102525</name>
</gene>
<reference evidence="5 6" key="1">
    <citation type="submission" date="2018-07" db="EMBL/GenBank/DDBJ databases">
        <title>Genomic Encyclopedia of Type Strains, Phase III (KMG-III): the genomes of soil and plant-associated and newly described type strains.</title>
        <authorList>
            <person name="Whitman W."/>
        </authorList>
    </citation>
    <scope>NUCLEOTIDE SEQUENCE [LARGE SCALE GENOMIC DNA]</scope>
    <source>
        <strain evidence="5 6">CECT 8575</strain>
    </source>
</reference>
<dbReference type="AlphaFoldDB" id="A0A368VZF2"/>
<evidence type="ECO:0000256" key="1">
    <source>
        <dbReference type="ARBA" id="ARBA00023015"/>
    </source>
</evidence>
<evidence type="ECO:0000256" key="3">
    <source>
        <dbReference type="ARBA" id="ARBA00023163"/>
    </source>
</evidence>
<keyword evidence="1" id="KW-0805">Transcription regulation</keyword>
<dbReference type="GO" id="GO:0043565">
    <property type="term" value="F:sequence-specific DNA binding"/>
    <property type="evidence" value="ECO:0007669"/>
    <property type="project" value="InterPro"/>
</dbReference>
<comment type="caution">
    <text evidence="5">The sequence shown here is derived from an EMBL/GenBank/DDBJ whole genome shotgun (WGS) entry which is preliminary data.</text>
</comment>
<dbReference type="SUPFAM" id="SSF46689">
    <property type="entry name" value="Homeodomain-like"/>
    <property type="match status" value="2"/>
</dbReference>
<dbReference type="InterPro" id="IPR050204">
    <property type="entry name" value="AraC_XylS_family_regulators"/>
</dbReference>
<proteinExistence type="predicted"/>
<dbReference type="InterPro" id="IPR018060">
    <property type="entry name" value="HTH_AraC"/>
</dbReference>
<evidence type="ECO:0000313" key="5">
    <source>
        <dbReference type="EMBL" id="RCW46222.1"/>
    </source>
</evidence>
<dbReference type="RefSeq" id="WP_114452011.1">
    <property type="nucleotide sequence ID" value="NZ_QPJC01000002.1"/>
</dbReference>
<keyword evidence="3" id="KW-0804">Transcription</keyword>
<evidence type="ECO:0000313" key="6">
    <source>
        <dbReference type="Proteomes" id="UP000253495"/>
    </source>
</evidence>
<dbReference type="Gene3D" id="1.10.10.60">
    <property type="entry name" value="Homeodomain-like"/>
    <property type="match status" value="2"/>
</dbReference>
<dbReference type="GO" id="GO:0003700">
    <property type="term" value="F:DNA-binding transcription factor activity"/>
    <property type="evidence" value="ECO:0007669"/>
    <property type="project" value="InterPro"/>
</dbReference>
<name>A0A368VZF2_9ACTN</name>
<dbReference type="EMBL" id="QPJC01000002">
    <property type="protein sequence ID" value="RCW46222.1"/>
    <property type="molecule type" value="Genomic_DNA"/>
</dbReference>
<evidence type="ECO:0000256" key="2">
    <source>
        <dbReference type="ARBA" id="ARBA00023125"/>
    </source>
</evidence>
<dbReference type="InterPro" id="IPR009057">
    <property type="entry name" value="Homeodomain-like_sf"/>
</dbReference>
<feature type="domain" description="HTH araC/xylS-type" evidence="4">
    <location>
        <begin position="191"/>
        <end position="289"/>
    </location>
</feature>
<protein>
    <submittedName>
        <fullName evidence="5">AraC family transcriptional regulator</fullName>
    </submittedName>
</protein>
<dbReference type="Pfam" id="PF12833">
    <property type="entry name" value="HTH_18"/>
    <property type="match status" value="1"/>
</dbReference>